<feature type="compositionally biased region" description="Basic and acidic residues" evidence="1">
    <location>
        <begin position="59"/>
        <end position="68"/>
    </location>
</feature>
<dbReference type="EMBL" id="AP024702">
    <property type="protein sequence ID" value="BCX49033.1"/>
    <property type="molecule type" value="Genomic_DNA"/>
</dbReference>
<evidence type="ECO:0000256" key="1">
    <source>
        <dbReference type="SAM" id="MobiDB-lite"/>
    </source>
</evidence>
<accession>A0ABM7RME7</accession>
<proteinExistence type="predicted"/>
<reference evidence="2 3" key="1">
    <citation type="submission" date="2021-06" db="EMBL/GenBank/DDBJ databases">
        <title>Complete genome of Haloferula helveola possessing various polysaccharide degrading enzymes.</title>
        <authorList>
            <person name="Takami H."/>
            <person name="Huang C."/>
            <person name="Hamasaki K."/>
        </authorList>
    </citation>
    <scope>NUCLEOTIDE SEQUENCE [LARGE SCALE GENOMIC DNA]</scope>
    <source>
        <strain evidence="2 3">CN-1</strain>
    </source>
</reference>
<evidence type="ECO:0000313" key="2">
    <source>
        <dbReference type="EMBL" id="BCX49033.1"/>
    </source>
</evidence>
<name>A0ABM7RME7_9BACT</name>
<feature type="region of interest" description="Disordered" evidence="1">
    <location>
        <begin position="53"/>
        <end position="74"/>
    </location>
</feature>
<evidence type="ECO:0000313" key="3">
    <source>
        <dbReference type="Proteomes" id="UP001374893"/>
    </source>
</evidence>
<keyword evidence="3" id="KW-1185">Reference proteome</keyword>
<sequence>MREMAGLSGAPPRWTPDFTVRDIPTNATTDPGGTEFFNRGASELCRDAFLDSDMDEEARESGRIRTETTKLTPR</sequence>
<dbReference type="Proteomes" id="UP001374893">
    <property type="component" value="Chromosome"/>
</dbReference>
<feature type="region of interest" description="Disordered" evidence="1">
    <location>
        <begin position="1"/>
        <end position="36"/>
    </location>
</feature>
<organism evidence="2 3">
    <name type="scientific">Haloferula helveola</name>
    <dbReference type="NCBI Taxonomy" id="490095"/>
    <lineage>
        <taxon>Bacteria</taxon>
        <taxon>Pseudomonadati</taxon>
        <taxon>Verrucomicrobiota</taxon>
        <taxon>Verrucomicrobiia</taxon>
        <taxon>Verrucomicrobiales</taxon>
        <taxon>Verrucomicrobiaceae</taxon>
        <taxon>Haloferula</taxon>
    </lineage>
</organism>
<gene>
    <name evidence="2" type="ORF">HAHE_29410</name>
</gene>
<protein>
    <submittedName>
        <fullName evidence="2">Uncharacterized protein</fullName>
    </submittedName>
</protein>